<dbReference type="Proteomes" id="UP001280121">
    <property type="component" value="Unassembled WGS sequence"/>
</dbReference>
<sequence>MAVWGVCGGVGDCGGVSAIGYGGVGDCGGVVSIDNGDPCGGQRWCGALWRCNIIGNGGVKVSGGVGDYAGVAAIGNGVGVSLRLSFIIGLVVGLKLQAIGEVFNQTTNFVAGRYSWREKVVSW</sequence>
<accession>A0AAD9TQJ4</accession>
<keyword evidence="2" id="KW-1185">Reference proteome</keyword>
<evidence type="ECO:0000313" key="2">
    <source>
        <dbReference type="Proteomes" id="UP001280121"/>
    </source>
</evidence>
<protein>
    <submittedName>
        <fullName evidence="1">Uncharacterized protein</fullName>
    </submittedName>
</protein>
<name>A0AAD9TQJ4_9ROSI</name>
<evidence type="ECO:0000313" key="1">
    <source>
        <dbReference type="EMBL" id="KAK2640153.1"/>
    </source>
</evidence>
<gene>
    <name evidence="1" type="ORF">Ddye_027948</name>
</gene>
<proteinExistence type="predicted"/>
<reference evidence="1" key="1">
    <citation type="journal article" date="2023" name="Plant J.">
        <title>Genome sequences and population genomics provide insights into the demographic history, inbreeding, and mutation load of two 'living fossil' tree species of Dipteronia.</title>
        <authorList>
            <person name="Feng Y."/>
            <person name="Comes H.P."/>
            <person name="Chen J."/>
            <person name="Zhu S."/>
            <person name="Lu R."/>
            <person name="Zhang X."/>
            <person name="Li P."/>
            <person name="Qiu J."/>
            <person name="Olsen K.M."/>
            <person name="Qiu Y."/>
        </authorList>
    </citation>
    <scope>NUCLEOTIDE SEQUENCE</scope>
    <source>
        <strain evidence="1">KIB01</strain>
    </source>
</reference>
<dbReference type="AlphaFoldDB" id="A0AAD9TQJ4"/>
<organism evidence="1 2">
    <name type="scientific">Dipteronia dyeriana</name>
    <dbReference type="NCBI Taxonomy" id="168575"/>
    <lineage>
        <taxon>Eukaryota</taxon>
        <taxon>Viridiplantae</taxon>
        <taxon>Streptophyta</taxon>
        <taxon>Embryophyta</taxon>
        <taxon>Tracheophyta</taxon>
        <taxon>Spermatophyta</taxon>
        <taxon>Magnoliopsida</taxon>
        <taxon>eudicotyledons</taxon>
        <taxon>Gunneridae</taxon>
        <taxon>Pentapetalae</taxon>
        <taxon>rosids</taxon>
        <taxon>malvids</taxon>
        <taxon>Sapindales</taxon>
        <taxon>Sapindaceae</taxon>
        <taxon>Hippocastanoideae</taxon>
        <taxon>Acereae</taxon>
        <taxon>Dipteronia</taxon>
    </lineage>
</organism>
<dbReference type="EMBL" id="JANJYI010000008">
    <property type="protein sequence ID" value="KAK2640153.1"/>
    <property type="molecule type" value="Genomic_DNA"/>
</dbReference>
<comment type="caution">
    <text evidence="1">The sequence shown here is derived from an EMBL/GenBank/DDBJ whole genome shotgun (WGS) entry which is preliminary data.</text>
</comment>